<feature type="compositionally biased region" description="Polar residues" evidence="1">
    <location>
        <begin position="26"/>
        <end position="38"/>
    </location>
</feature>
<dbReference type="Proteomes" id="UP000015543">
    <property type="component" value="Chromosome"/>
</dbReference>
<dbReference type="PATRIC" id="fig|1365176.7.peg.777"/>
<feature type="region of interest" description="Disordered" evidence="1">
    <location>
        <begin position="82"/>
        <end position="149"/>
    </location>
</feature>
<proteinExistence type="predicted"/>
<feature type="region of interest" description="Disordered" evidence="1">
    <location>
        <begin position="1"/>
        <end position="57"/>
    </location>
</feature>
<evidence type="ECO:0000313" key="2">
    <source>
        <dbReference type="EMBL" id="AGT35154.1"/>
    </source>
</evidence>
<name>S5ZVI5_9CREN</name>
<organism evidence="2 3">
    <name type="scientific">Thermofilum adornatum</name>
    <dbReference type="NCBI Taxonomy" id="1365176"/>
    <lineage>
        <taxon>Archaea</taxon>
        <taxon>Thermoproteota</taxon>
        <taxon>Thermoprotei</taxon>
        <taxon>Thermofilales</taxon>
        <taxon>Thermofilaceae</taxon>
        <taxon>Thermofilum</taxon>
    </lineage>
</organism>
<reference evidence="2 3" key="1">
    <citation type="journal article" date="2013" name="Genome Announc.">
        <title>Complete Genomic Sequence of 'Thermofilum adornatus' Strain 1910bT, a Hyperthermophilic Anaerobic Organotrophic Crenarchaeon.</title>
        <authorList>
            <person name="Dominova I.N."/>
            <person name="Kublanov I.V."/>
            <person name="Podosokorskaya O.A."/>
            <person name="Derbikova K.S."/>
            <person name="Patrushev M.V."/>
            <person name="Toshchakov S.V."/>
        </authorList>
    </citation>
    <scope>NUCLEOTIDE SEQUENCE [LARGE SCALE GENOMIC DNA]</scope>
    <source>
        <strain evidence="3">1910b</strain>
    </source>
</reference>
<dbReference type="AlphaFoldDB" id="S5ZVI5"/>
<dbReference type="HOGENOM" id="CLU_1745642_0_0_2"/>
<sequence length="149" mass="16774">MPKANKRTEKASTRPQKIRPHILKYSETTMTPGITRNGTEAPPRYTPTRRRAILRSHSSTGIKEMGFKRSSLRIVFVAAVTAKAPKKSPRRPRAPISKGSAPISDKNITEDTTDKKLINRMPTAIDPEKNPPRKYFLPDTPDPNFLDAR</sequence>
<evidence type="ECO:0000256" key="1">
    <source>
        <dbReference type="SAM" id="MobiDB-lite"/>
    </source>
</evidence>
<feature type="compositionally biased region" description="Basic and acidic residues" evidence="1">
    <location>
        <begin position="107"/>
        <end position="117"/>
    </location>
</feature>
<dbReference type="EMBL" id="CP006646">
    <property type="protein sequence ID" value="AGT35154.1"/>
    <property type="molecule type" value="Genomic_DNA"/>
</dbReference>
<dbReference type="RefSeq" id="WP_020962459.1">
    <property type="nucleotide sequence ID" value="NC_022093.1"/>
</dbReference>
<dbReference type="KEGG" id="thb:N186_03975"/>
<feature type="compositionally biased region" description="Basic and acidic residues" evidence="1">
    <location>
        <begin position="1"/>
        <end position="12"/>
    </location>
</feature>
<evidence type="ECO:0000313" key="3">
    <source>
        <dbReference type="Proteomes" id="UP000015543"/>
    </source>
</evidence>
<dbReference type="GeneID" id="16573440"/>
<keyword evidence="3" id="KW-1185">Reference proteome</keyword>
<accession>S5ZVI5</accession>
<feature type="compositionally biased region" description="Basic residues" evidence="1">
    <location>
        <begin position="84"/>
        <end position="93"/>
    </location>
</feature>
<protein>
    <submittedName>
        <fullName evidence="2">Uncharacterized protein</fullName>
    </submittedName>
</protein>
<gene>
    <name evidence="2" type="ORF">N186_03975</name>
</gene>